<name>A0ABP8NBN6_9BACT</name>
<dbReference type="Pfam" id="PF13439">
    <property type="entry name" value="Glyco_transf_4"/>
    <property type="match status" value="1"/>
</dbReference>
<dbReference type="CDD" id="cd03825">
    <property type="entry name" value="GT4_WcaC-like"/>
    <property type="match status" value="1"/>
</dbReference>
<comment type="caution">
    <text evidence="2">The sequence shown here is derived from an EMBL/GenBank/DDBJ whole genome shotgun (WGS) entry which is preliminary data.</text>
</comment>
<evidence type="ECO:0000313" key="2">
    <source>
        <dbReference type="EMBL" id="GAA4464467.1"/>
    </source>
</evidence>
<accession>A0ABP8NBN6</accession>
<organism evidence="2 3">
    <name type="scientific">Nibrella saemangeumensis</name>
    <dbReference type="NCBI Taxonomy" id="1084526"/>
    <lineage>
        <taxon>Bacteria</taxon>
        <taxon>Pseudomonadati</taxon>
        <taxon>Bacteroidota</taxon>
        <taxon>Cytophagia</taxon>
        <taxon>Cytophagales</taxon>
        <taxon>Spirosomataceae</taxon>
        <taxon>Nibrella</taxon>
    </lineage>
</organism>
<feature type="domain" description="Glycosyltransferase subfamily 4-like N-terminal" evidence="1">
    <location>
        <begin position="17"/>
        <end position="231"/>
    </location>
</feature>
<dbReference type="Proteomes" id="UP001501175">
    <property type="component" value="Unassembled WGS sequence"/>
</dbReference>
<reference evidence="3" key="1">
    <citation type="journal article" date="2019" name="Int. J. Syst. Evol. Microbiol.">
        <title>The Global Catalogue of Microorganisms (GCM) 10K type strain sequencing project: providing services to taxonomists for standard genome sequencing and annotation.</title>
        <authorList>
            <consortium name="The Broad Institute Genomics Platform"/>
            <consortium name="The Broad Institute Genome Sequencing Center for Infectious Disease"/>
            <person name="Wu L."/>
            <person name="Ma J."/>
        </authorList>
    </citation>
    <scope>NUCLEOTIDE SEQUENCE [LARGE SCALE GENOMIC DNA]</scope>
    <source>
        <strain evidence="3">JCM 17927</strain>
    </source>
</reference>
<dbReference type="PANTHER" id="PTHR12526:SF637">
    <property type="entry name" value="GLYCOSYLTRANSFERASE EPSF-RELATED"/>
    <property type="match status" value="1"/>
</dbReference>
<dbReference type="PANTHER" id="PTHR12526">
    <property type="entry name" value="GLYCOSYLTRANSFERASE"/>
    <property type="match status" value="1"/>
</dbReference>
<dbReference type="EMBL" id="BAABHD010000077">
    <property type="protein sequence ID" value="GAA4464467.1"/>
    <property type="molecule type" value="Genomic_DNA"/>
</dbReference>
<dbReference type="Pfam" id="PF13692">
    <property type="entry name" value="Glyco_trans_1_4"/>
    <property type="match status" value="1"/>
</dbReference>
<dbReference type="Gene3D" id="3.40.50.2000">
    <property type="entry name" value="Glycogen Phosphorylase B"/>
    <property type="match status" value="2"/>
</dbReference>
<keyword evidence="3" id="KW-1185">Reference proteome</keyword>
<dbReference type="SUPFAM" id="SSF53756">
    <property type="entry name" value="UDP-Glycosyltransferase/glycogen phosphorylase"/>
    <property type="match status" value="1"/>
</dbReference>
<evidence type="ECO:0000259" key="1">
    <source>
        <dbReference type="Pfam" id="PF13439"/>
    </source>
</evidence>
<evidence type="ECO:0000313" key="3">
    <source>
        <dbReference type="Proteomes" id="UP001501175"/>
    </source>
</evidence>
<protein>
    <submittedName>
        <fullName evidence="2">Glycosyltransferase family 4 protein</fullName>
    </submittedName>
</protein>
<proteinExistence type="predicted"/>
<dbReference type="InterPro" id="IPR028098">
    <property type="entry name" value="Glyco_trans_4-like_N"/>
</dbReference>
<gene>
    <name evidence="2" type="ORF">GCM10023189_43720</name>
</gene>
<sequence length="427" mass="48094">MGPRMKVVQLSTYHTAGGAAVAATRLHRALQRYGIDSSMLIGTSKRQETPHPEDGVMLLANNFLAEQMAFGRFVLERLFFLPYERDKSVRFQFSPAVTGTDLTFHPVIQQADIIHLHWVHFGFLSLNGLGRLFRLGKPIVWTMHDMWAFTGGCHYSRGCDHFHTHCRQCPYLRWPGERDLSYRIFEDKLRLYQNAPLTLISPSRWLRDLAGTSPLGRAFRTLAIPNPIDTDLFYPTDRNEVRQRLGLPTDRPLILFGSFNTADPRKGFQSFTEALRLLKVRLNDNHPEIMIFGKGQAGDFAHLPFPVRHLGILTTEEQTAAAYNAADVMVVPSLEDNLPNTVVESLACGTPVIGFRTGGIPEMIEHRQNGYLAAVGSAEELADGMHWLLTSADSAQLREQARQTAEKRFSEAVVAQQFTELYTSLGQ</sequence>